<dbReference type="SMART" id="SM00387">
    <property type="entry name" value="HATPase_c"/>
    <property type="match status" value="1"/>
</dbReference>
<dbReference type="CDD" id="cd00082">
    <property type="entry name" value="HisKA"/>
    <property type="match status" value="1"/>
</dbReference>
<proteinExistence type="predicted"/>
<dbReference type="InterPro" id="IPR036097">
    <property type="entry name" value="HisK_dim/P_sf"/>
</dbReference>
<feature type="domain" description="HAMP" evidence="16">
    <location>
        <begin position="81"/>
        <end position="133"/>
    </location>
</feature>
<accession>A0A7X2T187</accession>
<keyword evidence="6" id="KW-0808">Transferase</keyword>
<comment type="caution">
    <text evidence="17">The sequence shown here is derived from an EMBL/GenBank/DDBJ whole genome shotgun (WGS) entry which is preliminary data.</text>
</comment>
<dbReference type="GO" id="GO:0005886">
    <property type="term" value="C:plasma membrane"/>
    <property type="evidence" value="ECO:0007669"/>
    <property type="project" value="UniProtKB-SubCell"/>
</dbReference>
<evidence type="ECO:0000256" key="2">
    <source>
        <dbReference type="ARBA" id="ARBA00004651"/>
    </source>
</evidence>
<gene>
    <name evidence="17" type="ORF">FYJ33_08280</name>
</gene>
<evidence type="ECO:0000256" key="3">
    <source>
        <dbReference type="ARBA" id="ARBA00012438"/>
    </source>
</evidence>
<dbReference type="GO" id="GO:0005524">
    <property type="term" value="F:ATP binding"/>
    <property type="evidence" value="ECO:0007669"/>
    <property type="project" value="UniProtKB-KW"/>
</dbReference>
<name>A0A7X2T187_9CLOT</name>
<evidence type="ECO:0000256" key="4">
    <source>
        <dbReference type="ARBA" id="ARBA00022475"/>
    </source>
</evidence>
<dbReference type="Pfam" id="PF00512">
    <property type="entry name" value="HisKA"/>
    <property type="match status" value="1"/>
</dbReference>
<evidence type="ECO:0000256" key="10">
    <source>
        <dbReference type="ARBA" id="ARBA00022840"/>
    </source>
</evidence>
<keyword evidence="12" id="KW-0902">Two-component regulatory system</keyword>
<dbReference type="EMBL" id="VULX01000010">
    <property type="protein sequence ID" value="MSR91411.1"/>
    <property type="molecule type" value="Genomic_DNA"/>
</dbReference>
<dbReference type="InterPro" id="IPR005467">
    <property type="entry name" value="His_kinase_dom"/>
</dbReference>
<dbReference type="PROSITE" id="PS50109">
    <property type="entry name" value="HIS_KIN"/>
    <property type="match status" value="1"/>
</dbReference>
<dbReference type="InterPro" id="IPR004358">
    <property type="entry name" value="Sig_transdc_His_kin-like_C"/>
</dbReference>
<evidence type="ECO:0000256" key="6">
    <source>
        <dbReference type="ARBA" id="ARBA00022679"/>
    </source>
</evidence>
<feature type="domain" description="Histidine kinase" evidence="15">
    <location>
        <begin position="148"/>
        <end position="365"/>
    </location>
</feature>
<evidence type="ECO:0000259" key="16">
    <source>
        <dbReference type="PROSITE" id="PS50885"/>
    </source>
</evidence>
<dbReference type="EC" id="2.7.13.3" evidence="3"/>
<evidence type="ECO:0000256" key="5">
    <source>
        <dbReference type="ARBA" id="ARBA00022553"/>
    </source>
</evidence>
<evidence type="ECO:0000256" key="7">
    <source>
        <dbReference type="ARBA" id="ARBA00022692"/>
    </source>
</evidence>
<dbReference type="CDD" id="cd06225">
    <property type="entry name" value="HAMP"/>
    <property type="match status" value="1"/>
</dbReference>
<dbReference type="Pfam" id="PF00672">
    <property type="entry name" value="HAMP"/>
    <property type="match status" value="1"/>
</dbReference>
<dbReference type="SUPFAM" id="SSF47384">
    <property type="entry name" value="Homodimeric domain of signal transducing histidine kinase"/>
    <property type="match status" value="1"/>
</dbReference>
<keyword evidence="4" id="KW-1003">Cell membrane</keyword>
<keyword evidence="11 14" id="KW-1133">Transmembrane helix</keyword>
<dbReference type="Gene3D" id="3.30.565.10">
    <property type="entry name" value="Histidine kinase-like ATPase, C-terminal domain"/>
    <property type="match status" value="1"/>
</dbReference>
<dbReference type="Proteomes" id="UP000460287">
    <property type="component" value="Unassembled WGS sequence"/>
</dbReference>
<dbReference type="SMART" id="SM00388">
    <property type="entry name" value="HisKA"/>
    <property type="match status" value="1"/>
</dbReference>
<keyword evidence="8" id="KW-0547">Nucleotide-binding</keyword>
<sequence>MKLKIKFKILFNFFISAVLSLIISLFLYFGAIFLLHKCSNKLYMKFINEYNTNVYAMLLFTLSMLLIFIIIMCMIFFKRMDSITDYIEEITEKVNEAAQGDLDIQISKRGNNELSNLSENINNMADSIKKLIARERLWEKQKNNMITNLSHDLRTPLTSILGFLEIIASKKYTDEKELDHYIKIVLSKSKELEESVNQLFEFTKISNGDIKLNLAELDAGELISQSLIGFMPDFEKENMTYEIHAAKEHIKIYADPLFMVRVFNNLTSNCIKYGSSGRKLDIYISETTEGKVQIIFRNYGDMIDAKDIGTLFNRLYRAEKTCEKREGTGLGLAIVKAVVELHNGSIEVTSSKKKTDFIIEIANCKVML</sequence>
<dbReference type="InterPro" id="IPR003594">
    <property type="entry name" value="HATPase_dom"/>
</dbReference>
<evidence type="ECO:0000256" key="8">
    <source>
        <dbReference type="ARBA" id="ARBA00022741"/>
    </source>
</evidence>
<dbReference type="SUPFAM" id="SSF55874">
    <property type="entry name" value="ATPase domain of HSP90 chaperone/DNA topoisomerase II/histidine kinase"/>
    <property type="match status" value="1"/>
</dbReference>
<comment type="subcellular location">
    <subcellularLocation>
        <location evidence="2">Cell membrane</location>
        <topology evidence="2">Multi-pass membrane protein</topology>
    </subcellularLocation>
</comment>
<keyword evidence="18" id="KW-1185">Reference proteome</keyword>
<evidence type="ECO:0000313" key="18">
    <source>
        <dbReference type="Proteomes" id="UP000460287"/>
    </source>
</evidence>
<evidence type="ECO:0000313" key="17">
    <source>
        <dbReference type="EMBL" id="MSR91411.1"/>
    </source>
</evidence>
<keyword evidence="10" id="KW-0067">ATP-binding</keyword>
<dbReference type="PANTHER" id="PTHR45528">
    <property type="entry name" value="SENSOR HISTIDINE KINASE CPXA"/>
    <property type="match status" value="1"/>
</dbReference>
<feature type="transmembrane region" description="Helical" evidence="14">
    <location>
        <begin position="54"/>
        <end position="77"/>
    </location>
</feature>
<dbReference type="InterPro" id="IPR003661">
    <property type="entry name" value="HisK_dim/P_dom"/>
</dbReference>
<dbReference type="Pfam" id="PF02518">
    <property type="entry name" value="HATPase_c"/>
    <property type="match status" value="1"/>
</dbReference>
<dbReference type="Gene3D" id="6.10.340.10">
    <property type="match status" value="1"/>
</dbReference>
<dbReference type="PRINTS" id="PR00344">
    <property type="entry name" value="BCTRLSENSOR"/>
</dbReference>
<evidence type="ECO:0000256" key="12">
    <source>
        <dbReference type="ARBA" id="ARBA00023012"/>
    </source>
</evidence>
<dbReference type="InterPro" id="IPR003660">
    <property type="entry name" value="HAMP_dom"/>
</dbReference>
<keyword evidence="5" id="KW-0597">Phosphoprotein</keyword>
<evidence type="ECO:0000256" key="13">
    <source>
        <dbReference type="ARBA" id="ARBA00023136"/>
    </source>
</evidence>
<evidence type="ECO:0000256" key="14">
    <source>
        <dbReference type="SAM" id="Phobius"/>
    </source>
</evidence>
<dbReference type="GO" id="GO:0000155">
    <property type="term" value="F:phosphorelay sensor kinase activity"/>
    <property type="evidence" value="ECO:0007669"/>
    <property type="project" value="InterPro"/>
</dbReference>
<keyword evidence="9 17" id="KW-0418">Kinase</keyword>
<dbReference type="InterPro" id="IPR036890">
    <property type="entry name" value="HATPase_C_sf"/>
</dbReference>
<organism evidence="17 18">
    <name type="scientific">Inconstantimicrobium porci</name>
    <dbReference type="NCBI Taxonomy" id="2652291"/>
    <lineage>
        <taxon>Bacteria</taxon>
        <taxon>Bacillati</taxon>
        <taxon>Bacillota</taxon>
        <taxon>Clostridia</taxon>
        <taxon>Eubacteriales</taxon>
        <taxon>Clostridiaceae</taxon>
        <taxon>Inconstantimicrobium</taxon>
    </lineage>
</organism>
<evidence type="ECO:0000259" key="15">
    <source>
        <dbReference type="PROSITE" id="PS50109"/>
    </source>
</evidence>
<dbReference type="PANTHER" id="PTHR45528:SF1">
    <property type="entry name" value="SENSOR HISTIDINE KINASE CPXA"/>
    <property type="match status" value="1"/>
</dbReference>
<keyword evidence="7 14" id="KW-0812">Transmembrane</keyword>
<dbReference type="SMART" id="SM00304">
    <property type="entry name" value="HAMP"/>
    <property type="match status" value="1"/>
</dbReference>
<evidence type="ECO:0000256" key="1">
    <source>
        <dbReference type="ARBA" id="ARBA00000085"/>
    </source>
</evidence>
<evidence type="ECO:0000256" key="9">
    <source>
        <dbReference type="ARBA" id="ARBA00022777"/>
    </source>
</evidence>
<dbReference type="AlphaFoldDB" id="A0A7X2T187"/>
<dbReference type="Gene3D" id="1.10.287.130">
    <property type="match status" value="1"/>
</dbReference>
<dbReference type="InterPro" id="IPR050398">
    <property type="entry name" value="HssS/ArlS-like"/>
</dbReference>
<evidence type="ECO:0000256" key="11">
    <source>
        <dbReference type="ARBA" id="ARBA00022989"/>
    </source>
</evidence>
<reference evidence="17 18" key="1">
    <citation type="submission" date="2019-08" db="EMBL/GenBank/DDBJ databases">
        <title>In-depth cultivation of the pig gut microbiome towards novel bacterial diversity and tailored functional studies.</title>
        <authorList>
            <person name="Wylensek D."/>
            <person name="Hitch T.C.A."/>
            <person name="Clavel T."/>
        </authorList>
    </citation>
    <scope>NUCLEOTIDE SEQUENCE [LARGE SCALE GENOMIC DNA]</scope>
    <source>
        <strain evidence="17 18">WCA-383-APC-5B</strain>
    </source>
</reference>
<keyword evidence="13 14" id="KW-0472">Membrane</keyword>
<feature type="transmembrane region" description="Helical" evidence="14">
    <location>
        <begin position="9"/>
        <end position="34"/>
    </location>
</feature>
<dbReference type="SUPFAM" id="SSF158472">
    <property type="entry name" value="HAMP domain-like"/>
    <property type="match status" value="1"/>
</dbReference>
<protein>
    <recommendedName>
        <fullName evidence="3">histidine kinase</fullName>
        <ecNumber evidence="3">2.7.13.3</ecNumber>
    </recommendedName>
</protein>
<dbReference type="PROSITE" id="PS50885">
    <property type="entry name" value="HAMP"/>
    <property type="match status" value="1"/>
</dbReference>
<comment type="catalytic activity">
    <reaction evidence="1">
        <text>ATP + protein L-histidine = ADP + protein N-phospho-L-histidine.</text>
        <dbReference type="EC" id="2.7.13.3"/>
    </reaction>
</comment>